<feature type="compositionally biased region" description="Basic and acidic residues" evidence="1">
    <location>
        <begin position="283"/>
        <end position="299"/>
    </location>
</feature>
<feature type="compositionally biased region" description="Low complexity" evidence="1">
    <location>
        <begin position="104"/>
        <end position="123"/>
    </location>
</feature>
<dbReference type="Proteomes" id="UP000807025">
    <property type="component" value="Unassembled WGS sequence"/>
</dbReference>
<feature type="compositionally biased region" description="Pro residues" evidence="1">
    <location>
        <begin position="190"/>
        <end position="204"/>
    </location>
</feature>
<reference evidence="2" key="1">
    <citation type="submission" date="2020-11" db="EMBL/GenBank/DDBJ databases">
        <authorList>
            <consortium name="DOE Joint Genome Institute"/>
            <person name="Ahrendt S."/>
            <person name="Riley R."/>
            <person name="Andreopoulos W."/>
            <person name="Labutti K."/>
            <person name="Pangilinan J."/>
            <person name="Ruiz-Duenas F.J."/>
            <person name="Barrasa J.M."/>
            <person name="Sanchez-Garcia M."/>
            <person name="Camarero S."/>
            <person name="Miyauchi S."/>
            <person name="Serrano A."/>
            <person name="Linde D."/>
            <person name="Babiker R."/>
            <person name="Drula E."/>
            <person name="Ayuso-Fernandez I."/>
            <person name="Pacheco R."/>
            <person name="Padilla G."/>
            <person name="Ferreira P."/>
            <person name="Barriuso J."/>
            <person name="Kellner H."/>
            <person name="Castanera R."/>
            <person name="Alfaro M."/>
            <person name="Ramirez L."/>
            <person name="Pisabarro A.G."/>
            <person name="Kuo A."/>
            <person name="Tritt A."/>
            <person name="Lipzen A."/>
            <person name="He G."/>
            <person name="Yan M."/>
            <person name="Ng V."/>
            <person name="Cullen D."/>
            <person name="Martin F."/>
            <person name="Rosso M.-N."/>
            <person name="Henrissat B."/>
            <person name="Hibbett D."/>
            <person name="Martinez A.T."/>
            <person name="Grigoriev I.V."/>
        </authorList>
    </citation>
    <scope>NUCLEOTIDE SEQUENCE</scope>
    <source>
        <strain evidence="2">ATCC 90797</strain>
    </source>
</reference>
<organism evidence="2 3">
    <name type="scientific">Pleurotus eryngii</name>
    <name type="common">Boletus of the steppes</name>
    <dbReference type="NCBI Taxonomy" id="5323"/>
    <lineage>
        <taxon>Eukaryota</taxon>
        <taxon>Fungi</taxon>
        <taxon>Dikarya</taxon>
        <taxon>Basidiomycota</taxon>
        <taxon>Agaricomycotina</taxon>
        <taxon>Agaricomycetes</taxon>
        <taxon>Agaricomycetidae</taxon>
        <taxon>Agaricales</taxon>
        <taxon>Pleurotineae</taxon>
        <taxon>Pleurotaceae</taxon>
        <taxon>Pleurotus</taxon>
    </lineage>
</organism>
<feature type="region of interest" description="Disordered" evidence="1">
    <location>
        <begin position="258"/>
        <end position="341"/>
    </location>
</feature>
<dbReference type="EMBL" id="MU154559">
    <property type="protein sequence ID" value="KAF9495712.1"/>
    <property type="molecule type" value="Genomic_DNA"/>
</dbReference>
<feature type="region of interest" description="Disordered" evidence="1">
    <location>
        <begin position="94"/>
        <end position="230"/>
    </location>
</feature>
<evidence type="ECO:0000313" key="3">
    <source>
        <dbReference type="Proteomes" id="UP000807025"/>
    </source>
</evidence>
<accession>A0A9P6D8X7</accession>
<feature type="compositionally biased region" description="Low complexity" evidence="1">
    <location>
        <begin position="209"/>
        <end position="230"/>
    </location>
</feature>
<evidence type="ECO:0000313" key="2">
    <source>
        <dbReference type="EMBL" id="KAF9495712.1"/>
    </source>
</evidence>
<feature type="compositionally biased region" description="Low complexity" evidence="1">
    <location>
        <begin position="305"/>
        <end position="331"/>
    </location>
</feature>
<dbReference type="AlphaFoldDB" id="A0A9P6D8X7"/>
<gene>
    <name evidence="2" type="ORF">BDN71DRAFT_1447140</name>
</gene>
<name>A0A9P6D8X7_PLEER</name>
<feature type="region of interest" description="Disordered" evidence="1">
    <location>
        <begin position="378"/>
        <end position="407"/>
    </location>
</feature>
<keyword evidence="3" id="KW-1185">Reference proteome</keyword>
<comment type="caution">
    <text evidence="2">The sequence shown here is derived from an EMBL/GenBank/DDBJ whole genome shotgun (WGS) entry which is preliminary data.</text>
</comment>
<proteinExistence type="predicted"/>
<feature type="compositionally biased region" description="Low complexity" evidence="1">
    <location>
        <begin position="168"/>
        <end position="189"/>
    </location>
</feature>
<sequence length="545" mass="58751">MIQLIILTLLAALLVLYTFFPAAWRALMARDIEAYPYYSSSHARFGAYSRYGGYNGNGHDRGLMGVAMRHPFRASGPPACMAKLIMQRHKIHQSIARTNKSKKSPSPSARLPSSPSSAPTRLRQPVPLHAEVQVPRPQIRVRIPSMPTLPAMPSMPTIRVPPPPTAPRLPMDPVSSVDVGTVKGDVVGRPTPPTPAPVLVPPPVHELSHPQPSLSPSSSSLSPPSSTPLALPLSSPIPLPLPLSAPLLSAHSSLIPEHSNAHAHSPASTSLPPEPLPHSARSPSEHLSEREHSAPDSPRHTQLYPSSHAHATTLASHAHSHLSHATTPSASEAIPDASASPADMLTRAHACPVDANYTPVLPAPFSTSPSIRTLLDTPINNARRSPRSFVDPLPPSDPSIRSHEPTHRARDTIGVLYPHDGKSRPYVYTRAHDEKHGYDLRLHGAPSMNMNSMGTNSWLTTSLSSLSLSIPIPSSPSPKDYALNVLRIKFTFTGAEKPFVFPFAPFSQGLGRRASSPVVRSIGRVNGRNSGRRRGRVLVVGKQYH</sequence>
<evidence type="ECO:0000256" key="1">
    <source>
        <dbReference type="SAM" id="MobiDB-lite"/>
    </source>
</evidence>
<dbReference type="OrthoDB" id="3204347at2759"/>
<protein>
    <submittedName>
        <fullName evidence="2">Uncharacterized protein</fullName>
    </submittedName>
</protein>